<evidence type="ECO:0000313" key="9">
    <source>
        <dbReference type="EMBL" id="MFD2640205.1"/>
    </source>
</evidence>
<dbReference type="EMBL" id="JBHUMZ010000052">
    <property type="protein sequence ID" value="MFD2640205.1"/>
    <property type="molecule type" value="Genomic_DNA"/>
</dbReference>
<feature type="transmembrane region" description="Helical" evidence="7">
    <location>
        <begin position="98"/>
        <end position="121"/>
    </location>
</feature>
<feature type="transmembrane region" description="Helical" evidence="7">
    <location>
        <begin position="268"/>
        <end position="291"/>
    </location>
</feature>
<reference evidence="10" key="1">
    <citation type="journal article" date="2019" name="Int. J. Syst. Evol. Microbiol.">
        <title>The Global Catalogue of Microorganisms (GCM) 10K type strain sequencing project: providing services to taxonomists for standard genome sequencing and annotation.</title>
        <authorList>
            <consortium name="The Broad Institute Genomics Platform"/>
            <consortium name="The Broad Institute Genome Sequencing Center for Infectious Disease"/>
            <person name="Wu L."/>
            <person name="Ma J."/>
        </authorList>
    </citation>
    <scope>NUCLEOTIDE SEQUENCE [LARGE SCALE GENOMIC DNA]</scope>
    <source>
        <strain evidence="10">TISTR 1571</strain>
    </source>
</reference>
<feature type="transmembrane region" description="Helical" evidence="7">
    <location>
        <begin position="298"/>
        <end position="316"/>
    </location>
</feature>
<evidence type="ECO:0000256" key="6">
    <source>
        <dbReference type="ARBA" id="ARBA00023136"/>
    </source>
</evidence>
<evidence type="ECO:0000256" key="7">
    <source>
        <dbReference type="SAM" id="Phobius"/>
    </source>
</evidence>
<feature type="transmembrane region" description="Helical" evidence="7">
    <location>
        <begin position="322"/>
        <end position="346"/>
    </location>
</feature>
<comment type="subcellular location">
    <subcellularLocation>
        <location evidence="1">Cell membrane</location>
        <topology evidence="1">Multi-pass membrane protein</topology>
    </subcellularLocation>
</comment>
<protein>
    <submittedName>
        <fullName evidence="9">MFS transporter</fullName>
    </submittedName>
</protein>
<proteinExistence type="predicted"/>
<dbReference type="SUPFAM" id="SSF103473">
    <property type="entry name" value="MFS general substrate transporter"/>
    <property type="match status" value="1"/>
</dbReference>
<evidence type="ECO:0000256" key="4">
    <source>
        <dbReference type="ARBA" id="ARBA00022692"/>
    </source>
</evidence>
<comment type="caution">
    <text evidence="9">The sequence shown here is derived from an EMBL/GenBank/DDBJ whole genome shotgun (WGS) entry which is preliminary data.</text>
</comment>
<keyword evidence="10" id="KW-1185">Reference proteome</keyword>
<keyword evidence="6 7" id="KW-0472">Membrane</keyword>
<keyword evidence="5 7" id="KW-1133">Transmembrane helix</keyword>
<gene>
    <name evidence="9" type="ORF">ACFSW4_15155</name>
</gene>
<dbReference type="InterPro" id="IPR050171">
    <property type="entry name" value="MFS_Transporters"/>
</dbReference>
<keyword evidence="2" id="KW-0813">Transport</keyword>
<evidence type="ECO:0000256" key="1">
    <source>
        <dbReference type="ARBA" id="ARBA00004651"/>
    </source>
</evidence>
<accession>A0ABW5QEG9</accession>
<dbReference type="PANTHER" id="PTHR23517">
    <property type="entry name" value="RESISTANCE PROTEIN MDTM, PUTATIVE-RELATED-RELATED"/>
    <property type="match status" value="1"/>
</dbReference>
<dbReference type="Proteomes" id="UP001597452">
    <property type="component" value="Unassembled WGS sequence"/>
</dbReference>
<dbReference type="Gene3D" id="1.20.1250.20">
    <property type="entry name" value="MFS general substrate transporter like domains"/>
    <property type="match status" value="1"/>
</dbReference>
<keyword evidence="4 7" id="KW-0812">Transmembrane</keyword>
<evidence type="ECO:0000256" key="5">
    <source>
        <dbReference type="ARBA" id="ARBA00022989"/>
    </source>
</evidence>
<feature type="transmembrane region" description="Helical" evidence="7">
    <location>
        <begin position="167"/>
        <end position="186"/>
    </location>
</feature>
<dbReference type="RefSeq" id="WP_377330311.1">
    <property type="nucleotide sequence ID" value="NZ_JBHUMZ010000052.1"/>
</dbReference>
<feature type="transmembrane region" description="Helical" evidence="7">
    <location>
        <begin position="74"/>
        <end position="92"/>
    </location>
</feature>
<dbReference type="InterPro" id="IPR020846">
    <property type="entry name" value="MFS_dom"/>
</dbReference>
<feature type="transmembrane region" description="Helical" evidence="7">
    <location>
        <begin position="384"/>
        <end position="403"/>
    </location>
</feature>
<evidence type="ECO:0000256" key="2">
    <source>
        <dbReference type="ARBA" id="ARBA00022448"/>
    </source>
</evidence>
<sequence>MRFKSFDQTIQIRLALMFMSTTSMMAVMPYLIIYFSKQVGSLITGVLFLIVMISNVLGSVLGGSWSDKTGRKRIILLAELIIFLGYMGVAFSNSVWGVYPYISFLFFVLIQFSHGMVNPVYQALIIDVSSPLERKAIYTYSYWLRNIGIAIGSMVGAFLFFHYLFYLFLGVAAATLLSFFITLFFIKETYVPDQDYVNEHKGRRFKLLKSYTNMLGHRMFVVFSFASLLIISVEEQLTNYIGVRLANEFPEPIQFVPFLPLEVDGVNLLGILKSENTILVVCLTMILTGLLRKRHDQSVLLVGLVLFFIGYTVISISQSPVVLIVAMLFASIGEIMYIPVSQAMLANMVPDHARSTYMAVYSIAIMIGVSSAGIFMIISSWVPPIVLTGLIALMGVVSIHLFYRLGHNMSREGN</sequence>
<feature type="transmembrane region" description="Helical" evidence="7">
    <location>
        <begin position="215"/>
        <end position="233"/>
    </location>
</feature>
<feature type="transmembrane region" description="Helical" evidence="7">
    <location>
        <begin position="142"/>
        <end position="161"/>
    </location>
</feature>
<feature type="transmembrane region" description="Helical" evidence="7">
    <location>
        <begin position="12"/>
        <end position="33"/>
    </location>
</feature>
<dbReference type="PROSITE" id="PS50850">
    <property type="entry name" value="MFS"/>
    <property type="match status" value="1"/>
</dbReference>
<feature type="domain" description="Major facilitator superfamily (MFS) profile" evidence="8">
    <location>
        <begin position="1"/>
        <end position="407"/>
    </location>
</feature>
<name>A0ABW5QEG9_9BACI</name>
<dbReference type="PANTHER" id="PTHR23517:SF3">
    <property type="entry name" value="INTEGRAL MEMBRANE TRANSPORT PROTEIN"/>
    <property type="match status" value="1"/>
</dbReference>
<evidence type="ECO:0000259" key="8">
    <source>
        <dbReference type="PROSITE" id="PS50850"/>
    </source>
</evidence>
<evidence type="ECO:0000313" key="10">
    <source>
        <dbReference type="Proteomes" id="UP001597452"/>
    </source>
</evidence>
<organism evidence="9 10">
    <name type="scientific">Piscibacillus salipiscarius</name>
    <dbReference type="NCBI Taxonomy" id="299480"/>
    <lineage>
        <taxon>Bacteria</taxon>
        <taxon>Bacillati</taxon>
        <taxon>Bacillota</taxon>
        <taxon>Bacilli</taxon>
        <taxon>Bacillales</taxon>
        <taxon>Bacillaceae</taxon>
        <taxon>Piscibacillus</taxon>
    </lineage>
</organism>
<dbReference type="InterPro" id="IPR036259">
    <property type="entry name" value="MFS_trans_sf"/>
</dbReference>
<dbReference type="InterPro" id="IPR011701">
    <property type="entry name" value="MFS"/>
</dbReference>
<feature type="transmembrane region" description="Helical" evidence="7">
    <location>
        <begin position="358"/>
        <end position="378"/>
    </location>
</feature>
<dbReference type="Pfam" id="PF07690">
    <property type="entry name" value="MFS_1"/>
    <property type="match status" value="2"/>
</dbReference>
<feature type="transmembrane region" description="Helical" evidence="7">
    <location>
        <begin position="39"/>
        <end position="62"/>
    </location>
</feature>
<evidence type="ECO:0000256" key="3">
    <source>
        <dbReference type="ARBA" id="ARBA00022475"/>
    </source>
</evidence>
<keyword evidence="3" id="KW-1003">Cell membrane</keyword>